<dbReference type="InterPro" id="IPR041682">
    <property type="entry name" value="AAA_14"/>
</dbReference>
<dbReference type="OrthoDB" id="128089at2"/>
<organism evidence="3 4">
    <name type="scientific">Prevotella koreensis</name>
    <dbReference type="NCBI Taxonomy" id="2490854"/>
    <lineage>
        <taxon>Bacteria</taxon>
        <taxon>Pseudomonadati</taxon>
        <taxon>Bacteroidota</taxon>
        <taxon>Bacteroidia</taxon>
        <taxon>Bacteroidales</taxon>
        <taxon>Prevotellaceae</taxon>
        <taxon>Prevotella</taxon>
    </lineage>
</organism>
<feature type="domain" description="DUF4143" evidence="2">
    <location>
        <begin position="207"/>
        <end position="370"/>
    </location>
</feature>
<sequence>MEYLKRTADEYLSLLLASSGAVLIEGPKWCGKTTTAEQQANSVIRLQDPDMRDKYQSTIRVKPSLLLSGGTPRLIDEWQEAPVLWDSVRVMVDKRNEFGQFILTGSNSIDPKKKSEFVKHSGSGRIAKMQMLPMSLYESLESNGKISIKELFDNQDLDIDGVMSDMSIEELIFAACRGGWPASLYAKFDKAKLQIAKNYVQIVCSTDMSTIDGVRRNEKVASAILQSYARNISTLAKKTVVYRDVNEHLEGVSTTSFDAYLDALERLFVIQDIDAWSPAIRSASAIRRGSKREFVDPSIAVAALGLSPEALYTDLKTFGFLFECMAIRDLKAYSLSLGGSMSYYHDRYDLEADAVLHIDDGRYALIEFKLGSREIEEGAEHLKEIKRLVQEHNITERQIKLREPDLLMVITGGEMAYTRPDGVKVIPLACLKD</sequence>
<dbReference type="RefSeq" id="WP_126679198.1">
    <property type="nucleotide sequence ID" value="NZ_CAUUVU010000013.1"/>
</dbReference>
<comment type="caution">
    <text evidence="3">The sequence shown here is derived from an EMBL/GenBank/DDBJ whole genome shotgun (WGS) entry which is preliminary data.</text>
</comment>
<proteinExistence type="predicted"/>
<dbReference type="InterPro" id="IPR027417">
    <property type="entry name" value="P-loop_NTPase"/>
</dbReference>
<dbReference type="PANTHER" id="PTHR43566:SF2">
    <property type="entry name" value="DUF4143 DOMAIN-CONTAINING PROTEIN"/>
    <property type="match status" value="1"/>
</dbReference>
<dbReference type="SUPFAM" id="SSF52540">
    <property type="entry name" value="P-loop containing nucleoside triphosphate hydrolases"/>
    <property type="match status" value="1"/>
</dbReference>
<dbReference type="Pfam" id="PF13635">
    <property type="entry name" value="DUF4143"/>
    <property type="match status" value="1"/>
</dbReference>
<dbReference type="AlphaFoldDB" id="A0A3S0PBR8"/>
<dbReference type="PANTHER" id="PTHR43566">
    <property type="entry name" value="CONSERVED PROTEIN"/>
    <property type="match status" value="1"/>
</dbReference>
<dbReference type="EMBL" id="RYYU01000001">
    <property type="protein sequence ID" value="RUL60105.1"/>
    <property type="molecule type" value="Genomic_DNA"/>
</dbReference>
<evidence type="ECO:0000259" key="1">
    <source>
        <dbReference type="Pfam" id="PF13173"/>
    </source>
</evidence>
<keyword evidence="3" id="KW-0067">ATP-binding</keyword>
<protein>
    <submittedName>
        <fullName evidence="3">ATP-binding protein</fullName>
    </submittedName>
</protein>
<gene>
    <name evidence="3" type="ORF">EHV08_10370</name>
</gene>
<dbReference type="InterPro" id="IPR025420">
    <property type="entry name" value="DUF4143"/>
</dbReference>
<dbReference type="Proteomes" id="UP000278983">
    <property type="component" value="Unassembled WGS sequence"/>
</dbReference>
<evidence type="ECO:0000259" key="2">
    <source>
        <dbReference type="Pfam" id="PF13635"/>
    </source>
</evidence>
<keyword evidence="4" id="KW-1185">Reference proteome</keyword>
<evidence type="ECO:0000313" key="3">
    <source>
        <dbReference type="EMBL" id="RUL60105.1"/>
    </source>
</evidence>
<evidence type="ECO:0000313" key="4">
    <source>
        <dbReference type="Proteomes" id="UP000278983"/>
    </source>
</evidence>
<feature type="domain" description="AAA" evidence="1">
    <location>
        <begin position="20"/>
        <end position="139"/>
    </location>
</feature>
<dbReference type="Pfam" id="PF13173">
    <property type="entry name" value="AAA_14"/>
    <property type="match status" value="1"/>
</dbReference>
<dbReference type="GO" id="GO:0005524">
    <property type="term" value="F:ATP binding"/>
    <property type="evidence" value="ECO:0007669"/>
    <property type="project" value="UniProtKB-KW"/>
</dbReference>
<name>A0A3S0PBR8_9BACT</name>
<keyword evidence="3" id="KW-0547">Nucleotide-binding</keyword>
<accession>A0A3S0PBR8</accession>
<reference evidence="3 4" key="1">
    <citation type="submission" date="2018-12" db="EMBL/GenBank/DDBJ databases">
        <title>Genome sequencing of Prevotella sp. KCOM 3155 (= JS262).</title>
        <authorList>
            <person name="Kook J.-K."/>
            <person name="Park S.-N."/>
            <person name="Lim Y.K."/>
        </authorList>
    </citation>
    <scope>NUCLEOTIDE SEQUENCE [LARGE SCALE GENOMIC DNA]</scope>
    <source>
        <strain evidence="3 4">KCOM 3155</strain>
    </source>
</reference>